<dbReference type="Proteomes" id="UP000030748">
    <property type="component" value="Unassembled WGS sequence"/>
</dbReference>
<protein>
    <submittedName>
        <fullName evidence="3">Uncharacterized protein</fullName>
    </submittedName>
</protein>
<dbReference type="eggNOG" id="ENOG502S7IT">
    <property type="taxonomic scope" value="Eukaryota"/>
</dbReference>
<keyword evidence="4" id="KW-1185">Reference proteome</keyword>
<keyword evidence="2" id="KW-1133">Transmembrane helix</keyword>
<keyword evidence="2" id="KW-0812">Transmembrane</keyword>
<reference evidence="3 4" key="1">
    <citation type="journal article" date="2013" name="Proc. Natl. Acad. Sci. U.S.A.">
        <title>Fine-scale variation in meiotic recombination in Mimulus inferred from population shotgun sequencing.</title>
        <authorList>
            <person name="Hellsten U."/>
            <person name="Wright K.M."/>
            <person name="Jenkins J."/>
            <person name="Shu S."/>
            <person name="Yuan Y."/>
            <person name="Wessler S.R."/>
            <person name="Schmutz J."/>
            <person name="Willis J.H."/>
            <person name="Rokhsar D.S."/>
        </authorList>
    </citation>
    <scope>NUCLEOTIDE SEQUENCE [LARGE SCALE GENOMIC DNA]</scope>
    <source>
        <strain evidence="4">cv. DUN x IM62</strain>
    </source>
</reference>
<name>A0A022QP88_ERYGU</name>
<dbReference type="AlphaFoldDB" id="A0A022QP88"/>
<evidence type="ECO:0000256" key="2">
    <source>
        <dbReference type="SAM" id="Phobius"/>
    </source>
</evidence>
<feature type="compositionally biased region" description="Low complexity" evidence="1">
    <location>
        <begin position="50"/>
        <end position="59"/>
    </location>
</feature>
<feature type="compositionally biased region" description="Low complexity" evidence="1">
    <location>
        <begin position="74"/>
        <end position="83"/>
    </location>
</feature>
<feature type="compositionally biased region" description="Pro residues" evidence="1">
    <location>
        <begin position="64"/>
        <end position="73"/>
    </location>
</feature>
<keyword evidence="2" id="KW-0472">Membrane</keyword>
<evidence type="ECO:0000313" key="4">
    <source>
        <dbReference type="Proteomes" id="UP000030748"/>
    </source>
</evidence>
<sequence length="182" mass="20264">MKVLDSPFESLAVSYLSYGVYTAVNNMLWAWIAVFTASVSWWRITRALSSSPSPVPLLSRPEQSTPPPPPRPEPAAVEVAGEPTTSCECSPKGKYFSMYNYDNEQGGEDDVDGGSNINGGGSVVVEKLGRRVDDWERVMVVMKMGDMGWYRCQDFDVLDGSVVRLWDDDRRRHTGGGLRRHV</sequence>
<proteinExistence type="predicted"/>
<organism evidence="3 4">
    <name type="scientific">Erythranthe guttata</name>
    <name type="common">Yellow monkey flower</name>
    <name type="synonym">Mimulus guttatus</name>
    <dbReference type="NCBI Taxonomy" id="4155"/>
    <lineage>
        <taxon>Eukaryota</taxon>
        <taxon>Viridiplantae</taxon>
        <taxon>Streptophyta</taxon>
        <taxon>Embryophyta</taxon>
        <taxon>Tracheophyta</taxon>
        <taxon>Spermatophyta</taxon>
        <taxon>Magnoliopsida</taxon>
        <taxon>eudicotyledons</taxon>
        <taxon>Gunneridae</taxon>
        <taxon>Pentapetalae</taxon>
        <taxon>asterids</taxon>
        <taxon>lamiids</taxon>
        <taxon>Lamiales</taxon>
        <taxon>Phrymaceae</taxon>
        <taxon>Erythranthe</taxon>
    </lineage>
</organism>
<feature type="region of interest" description="Disordered" evidence="1">
    <location>
        <begin position="50"/>
        <end position="85"/>
    </location>
</feature>
<feature type="non-terminal residue" evidence="3">
    <location>
        <position position="182"/>
    </location>
</feature>
<dbReference type="PANTHER" id="PTHR36369:SF1">
    <property type="entry name" value="TRANSMEMBRANE PROTEIN"/>
    <property type="match status" value="1"/>
</dbReference>
<feature type="transmembrane region" description="Helical" evidence="2">
    <location>
        <begin position="20"/>
        <end position="42"/>
    </location>
</feature>
<accession>A0A022QP88</accession>
<gene>
    <name evidence="3" type="ORF">MIMGU_mgv1a021094mg</name>
</gene>
<dbReference type="PANTHER" id="PTHR36369">
    <property type="entry name" value="TRANSMEMBRANE PROTEIN"/>
    <property type="match status" value="1"/>
</dbReference>
<dbReference type="EMBL" id="KI631414">
    <property type="protein sequence ID" value="EYU28305.1"/>
    <property type="molecule type" value="Genomic_DNA"/>
</dbReference>
<evidence type="ECO:0000256" key="1">
    <source>
        <dbReference type="SAM" id="MobiDB-lite"/>
    </source>
</evidence>
<evidence type="ECO:0000313" key="3">
    <source>
        <dbReference type="EMBL" id="EYU28305.1"/>
    </source>
</evidence>